<sequence>MNTIKHIAILGGGPSSLFIFKRLVESGHKDIAVTVFEKNKQLGAGMPYSHDGANDEHVTNVSGNEIPELVTSVSDWIKTVHKDTLDKFRIDPEKFNDYKVLPRLLFGQYLTDQYKLLLQKAKAKGIEYEIRYACCVTDIIDHPEQEKVTVVINDEEKLTFDTVVICTGHKWPKENEGKVPGFFDSPYPPQKLALKLDHAIAVKGSSLTAIDAIRTLSRYNGEYGKDANGYVNYKLNKGSENFRVVMHSRNGLLPAVRFHLEDSHLGKDATLTPEEIKAHRAENDGFLSLDFVFERDFKLPIKEKRPKFYEQIKDLTMEQFVDSMMALRESIDPFELMKIEYDEAEASIEQHRSVYWKEMLAILSFAMNYPAKYFSAEDMLRLQKTLMPLISVVIAFIPQSSVEELMALYNAGILELIAVGDDSHIEPAKEGAVYYYTDDKGNKVEQHYKTFVDSTGQRHMNFEDFPYPSLTEKRVVTPAKLKFRDSNEGLQAMNNGNDKAETDGKGNYYLRVPGLTINDTFEAVNDYGALNNRIYIMTVAYIGGFNPDYSGLDFSEAASEIIVKSIFKDEPATIY</sequence>
<accession>A0A372NPZ6</accession>
<organism evidence="2 3">
    <name type="scientific">Mucilaginibacter conchicola</name>
    <dbReference type="NCBI Taxonomy" id="2303333"/>
    <lineage>
        <taxon>Bacteria</taxon>
        <taxon>Pseudomonadati</taxon>
        <taxon>Bacteroidota</taxon>
        <taxon>Sphingobacteriia</taxon>
        <taxon>Sphingobacteriales</taxon>
        <taxon>Sphingobacteriaceae</taxon>
        <taxon>Mucilaginibacter</taxon>
    </lineage>
</organism>
<dbReference type="InterPro" id="IPR038732">
    <property type="entry name" value="HpyO/CreE_NAD-binding"/>
</dbReference>
<dbReference type="SUPFAM" id="SSF51905">
    <property type="entry name" value="FAD/NAD(P)-binding domain"/>
    <property type="match status" value="1"/>
</dbReference>
<feature type="domain" description="FAD-dependent urate hydroxylase HpyO/Asp monooxygenase CreE-like FAD/NAD(P)-binding" evidence="1">
    <location>
        <begin position="8"/>
        <end position="169"/>
    </location>
</feature>
<comment type="caution">
    <text evidence="2">The sequence shown here is derived from an EMBL/GenBank/DDBJ whole genome shotgun (WGS) entry which is preliminary data.</text>
</comment>
<dbReference type="RefSeq" id="WP_117393206.1">
    <property type="nucleotide sequence ID" value="NZ_QWDC01000003.1"/>
</dbReference>
<keyword evidence="3" id="KW-1185">Reference proteome</keyword>
<dbReference type="Gene3D" id="3.50.50.60">
    <property type="entry name" value="FAD/NAD(P)-binding domain"/>
    <property type="match status" value="1"/>
</dbReference>
<dbReference type="EMBL" id="QWDC01000003">
    <property type="protein sequence ID" value="RFZ91004.1"/>
    <property type="molecule type" value="Genomic_DNA"/>
</dbReference>
<dbReference type="PANTHER" id="PTHR40254">
    <property type="entry name" value="BLR0577 PROTEIN"/>
    <property type="match status" value="1"/>
</dbReference>
<dbReference type="OrthoDB" id="6309046at2"/>
<proteinExistence type="predicted"/>
<reference evidence="2 3" key="1">
    <citation type="submission" date="2018-08" db="EMBL/GenBank/DDBJ databases">
        <title>Mucilaginibacter sp. MYSH2.</title>
        <authorList>
            <person name="Seo T."/>
        </authorList>
    </citation>
    <scope>NUCLEOTIDE SEQUENCE [LARGE SCALE GENOMIC DNA]</scope>
    <source>
        <strain evidence="2 3">MYSH2</strain>
    </source>
</reference>
<dbReference type="InterPro" id="IPR052189">
    <property type="entry name" value="L-asp_N-monooxygenase_NS-form"/>
</dbReference>
<name>A0A372NPZ6_9SPHI</name>
<evidence type="ECO:0000313" key="2">
    <source>
        <dbReference type="EMBL" id="RFZ91004.1"/>
    </source>
</evidence>
<protein>
    <recommendedName>
        <fullName evidence="1">FAD-dependent urate hydroxylase HpyO/Asp monooxygenase CreE-like FAD/NAD(P)-binding domain-containing protein</fullName>
    </recommendedName>
</protein>
<dbReference type="InterPro" id="IPR036188">
    <property type="entry name" value="FAD/NAD-bd_sf"/>
</dbReference>
<dbReference type="Pfam" id="PF13454">
    <property type="entry name" value="NAD_binding_9"/>
    <property type="match status" value="1"/>
</dbReference>
<gene>
    <name evidence="2" type="ORF">D0C36_18845</name>
</gene>
<dbReference type="PANTHER" id="PTHR40254:SF1">
    <property type="entry name" value="BLR0577 PROTEIN"/>
    <property type="match status" value="1"/>
</dbReference>
<dbReference type="Proteomes" id="UP000264217">
    <property type="component" value="Unassembled WGS sequence"/>
</dbReference>
<evidence type="ECO:0000313" key="3">
    <source>
        <dbReference type="Proteomes" id="UP000264217"/>
    </source>
</evidence>
<evidence type="ECO:0000259" key="1">
    <source>
        <dbReference type="Pfam" id="PF13454"/>
    </source>
</evidence>
<dbReference type="AlphaFoldDB" id="A0A372NPZ6"/>